<dbReference type="Pfam" id="PF13524">
    <property type="entry name" value="Glyco_trans_1_2"/>
    <property type="match status" value="1"/>
</dbReference>
<proteinExistence type="predicted"/>
<dbReference type="STRING" id="1461694.ATO9_22475"/>
<evidence type="ECO:0000259" key="1">
    <source>
        <dbReference type="Pfam" id="PF13524"/>
    </source>
</evidence>
<protein>
    <recommendedName>
        <fullName evidence="1">Spore protein YkvP/CgeB glycosyl transferase-like domain-containing protein</fullName>
    </recommendedName>
</protein>
<sequence length="505" mass="54728">MDASEIPPVPHPRPAPVGLDMTPLPLVPQGLVILPGLAGLTPGQGADPELSVTLANGDTPGCLRIGRTGTWMLDPRPTADFVLDLPGAAPLFVQVGGWSGQVDRVRGGLIIGWARNTRHPDRDCAVVAYDDHGVAAIAVARAAEGGRFVLLLPPRVTGAGHAVSLSLGIAGSDYLLQNGQVTLEPARRGSLMSIQPRPVQELMIRIKISTPNLKEAPMWGDFHFANSLAAAFEKIGHHAGVDTADAWYAHQAQEDVVLAIRGRHRVKTDPGKINIMWIISHPDRIPDEEFADYDHVAVASDVYAQVLKDRGLPSVSVMHQATDARLFSPDPEVDRLPAGLFVGNSRKEYRTMVKWCIRKRLPVELYGGGWEGVLPPGLVRGTSIANADLPDYYRSHLLLLNDHWDSMRENGFLSNRLFDGSGVATPILTDPVRGLADVFGDAISEAGDAEQFVAVAEDCFADPTPYLDRAARAHDIVMAAHTFDHRAVTFSEMIDHIAARKRRLG</sequence>
<dbReference type="OrthoDB" id="9771846at2"/>
<dbReference type="SUPFAM" id="SSF53756">
    <property type="entry name" value="UDP-Glycosyltransferase/glycogen phosphorylase"/>
    <property type="match status" value="1"/>
</dbReference>
<reference evidence="2 3" key="1">
    <citation type="journal article" date="2015" name="Antonie Van Leeuwenhoek">
        <title>Pseudooceanicola atlanticus gen. nov. sp. nov., isolated from surface seawater of the Atlantic Ocean and reclassification of Oceanicola batsensis, Oceanicola marinus, Oceanicola nitratireducens, Oceanicola nanhaiensis, Oceanicola antarcticus and Oceanicola flagellatus, as Pseudooceanicola batsensis comb. nov., Pseudooceanicola marinus comb. nov., Pseudooceanicola nitratireducens comb. nov., Pseudooceanicola nanhaiensis comb. nov., Pseudooceanicola antarcticus comb. nov., and Pseudooceanicola flagellatus comb. nov.</title>
        <authorList>
            <person name="Lai Q."/>
            <person name="Li G."/>
            <person name="Liu X."/>
            <person name="Du Y."/>
            <person name="Sun F."/>
            <person name="Shao Z."/>
        </authorList>
    </citation>
    <scope>NUCLEOTIDE SEQUENCE [LARGE SCALE GENOMIC DNA]</scope>
    <source>
        <strain evidence="2 3">22II-s11g</strain>
    </source>
</reference>
<feature type="domain" description="Spore protein YkvP/CgeB glycosyl transferase-like" evidence="1">
    <location>
        <begin position="352"/>
        <end position="490"/>
    </location>
</feature>
<dbReference type="EMBL" id="AQQX01000025">
    <property type="protein sequence ID" value="KGM46680.1"/>
    <property type="molecule type" value="Genomic_DNA"/>
</dbReference>
<gene>
    <name evidence="2" type="ORF">ATO9_22475</name>
</gene>
<evidence type="ECO:0000313" key="2">
    <source>
        <dbReference type="EMBL" id="KGM46680.1"/>
    </source>
</evidence>
<dbReference type="RefSeq" id="WP_043754670.1">
    <property type="nucleotide sequence ID" value="NZ_AQQX01000025.1"/>
</dbReference>
<keyword evidence="3" id="KW-1185">Reference proteome</keyword>
<dbReference type="Proteomes" id="UP000030004">
    <property type="component" value="Unassembled WGS sequence"/>
</dbReference>
<accession>A0A0A0E908</accession>
<organism evidence="2 3">
    <name type="scientific">Pseudooceanicola atlanticus</name>
    <dbReference type="NCBI Taxonomy" id="1461694"/>
    <lineage>
        <taxon>Bacteria</taxon>
        <taxon>Pseudomonadati</taxon>
        <taxon>Pseudomonadota</taxon>
        <taxon>Alphaproteobacteria</taxon>
        <taxon>Rhodobacterales</taxon>
        <taxon>Paracoccaceae</taxon>
        <taxon>Pseudooceanicola</taxon>
    </lineage>
</organism>
<dbReference type="eggNOG" id="COG4641">
    <property type="taxonomic scope" value="Bacteria"/>
</dbReference>
<name>A0A0A0E908_9RHOB</name>
<evidence type="ECO:0000313" key="3">
    <source>
        <dbReference type="Proteomes" id="UP000030004"/>
    </source>
</evidence>
<dbReference type="InterPro" id="IPR055259">
    <property type="entry name" value="YkvP/CgeB_Glyco_trans-like"/>
</dbReference>
<comment type="caution">
    <text evidence="2">The sequence shown here is derived from an EMBL/GenBank/DDBJ whole genome shotgun (WGS) entry which is preliminary data.</text>
</comment>
<dbReference type="AlphaFoldDB" id="A0A0A0E908"/>